<accession>A0ABR1C8C2</accession>
<comment type="caution">
    <text evidence="1">The sequence shown here is derived from an EMBL/GenBank/DDBJ whole genome shotgun (WGS) entry which is preliminary data.</text>
</comment>
<evidence type="ECO:0000313" key="2">
    <source>
        <dbReference type="Proteomes" id="UP001303046"/>
    </source>
</evidence>
<dbReference type="Proteomes" id="UP001303046">
    <property type="component" value="Unassembled WGS sequence"/>
</dbReference>
<evidence type="ECO:0000313" key="1">
    <source>
        <dbReference type="EMBL" id="KAK6734758.1"/>
    </source>
</evidence>
<organism evidence="1 2">
    <name type="scientific">Necator americanus</name>
    <name type="common">Human hookworm</name>
    <dbReference type="NCBI Taxonomy" id="51031"/>
    <lineage>
        <taxon>Eukaryota</taxon>
        <taxon>Metazoa</taxon>
        <taxon>Ecdysozoa</taxon>
        <taxon>Nematoda</taxon>
        <taxon>Chromadorea</taxon>
        <taxon>Rhabditida</taxon>
        <taxon>Rhabditina</taxon>
        <taxon>Rhabditomorpha</taxon>
        <taxon>Strongyloidea</taxon>
        <taxon>Ancylostomatidae</taxon>
        <taxon>Bunostominae</taxon>
        <taxon>Necator</taxon>
    </lineage>
</organism>
<name>A0ABR1C8C2_NECAM</name>
<reference evidence="1 2" key="1">
    <citation type="submission" date="2023-08" db="EMBL/GenBank/DDBJ databases">
        <title>A Necator americanus chromosomal reference genome.</title>
        <authorList>
            <person name="Ilik V."/>
            <person name="Petrzelkova K.J."/>
            <person name="Pardy F."/>
            <person name="Fuh T."/>
            <person name="Niatou-Singa F.S."/>
            <person name="Gouil Q."/>
            <person name="Baker L."/>
            <person name="Ritchie M.E."/>
            <person name="Jex A.R."/>
            <person name="Gazzola D."/>
            <person name="Li H."/>
            <person name="Toshio Fujiwara R."/>
            <person name="Zhan B."/>
            <person name="Aroian R.V."/>
            <person name="Pafco B."/>
            <person name="Schwarz E.M."/>
        </authorList>
    </citation>
    <scope>NUCLEOTIDE SEQUENCE [LARGE SCALE GENOMIC DNA]</scope>
    <source>
        <strain evidence="1 2">Aroian</strain>
        <tissue evidence="1">Whole animal</tissue>
    </source>
</reference>
<proteinExistence type="predicted"/>
<dbReference type="EMBL" id="JAVFWL010000002">
    <property type="protein sequence ID" value="KAK6734758.1"/>
    <property type="molecule type" value="Genomic_DNA"/>
</dbReference>
<sequence length="294" mass="33632">MTDNILVTRTSVPPKNCIQVADKRLTADQNRPCTCPETQVDSGDGLTLSALPGPLYNTTVQVRPKACNQVTGRFNNASQEAWVRLHRTNLDETTQPLNAVFETGEELFLGTCDSREVGVFVNTSVGKKRKLTLSNHLPTRIGRLRTTLAIFFVYAPTSSYEGVKAFYMDLEKSYADDHTFYKFIVGDFDAKIAARKTPEELHIETHGIQWNEEGEKPSEFIMTTKTIHGNSQFQDPLRRTWESPDGGYHSVYPKRRGSREVQRTKSHNCQQLGSFSFFCRLLRRYRHGRHRRRI</sequence>
<protein>
    <submittedName>
        <fullName evidence="1">Uncharacterized protein</fullName>
    </submittedName>
</protein>
<keyword evidence="2" id="KW-1185">Reference proteome</keyword>
<gene>
    <name evidence="1" type="primary">Necator_chrII.g5928</name>
    <name evidence="1" type="ORF">RB195_018135</name>
</gene>